<accession>A0A834EVI3</accession>
<evidence type="ECO:0000313" key="1">
    <source>
        <dbReference type="EMBL" id="KAF6131201.1"/>
    </source>
</evidence>
<protein>
    <submittedName>
        <fullName evidence="1">Uncharacterized protein</fullName>
    </submittedName>
</protein>
<proteinExistence type="predicted"/>
<dbReference type="EMBL" id="JABVXQ010000001">
    <property type="protein sequence ID" value="KAF6131201.1"/>
    <property type="molecule type" value="Genomic_DNA"/>
</dbReference>
<comment type="caution">
    <text evidence="1">The sequence shown here is derived from an EMBL/GenBank/DDBJ whole genome shotgun (WGS) entry which is preliminary data.</text>
</comment>
<sequence length="305" mass="34345">MNYPRCSFRKAWQLGGLACGGHSPPWSHGRRIGRFRVSPVCWALRATPSPVLVTTFHLNAAAIPRSRHCPCFTKKETAGNPRAKEAHSVRIKKKITIAPLQQTKFLAWRKTNQSPVFNNDPNSSLSQTHARLNARGGIAESGVSDREQGDLGASLLLQGLDSCICQTSPSESMVCYVLMIYPADGELEVLRASGQMGRRMLAGRPPSNSLFMLLARNFPTDSSTVSYVPMGMKYVFFFFPKSLFRAESLHTPFWDCRVLSKFKVNKYCKMWARNESQKGDWGRREVASLGPFPIWPQRFDYFMNA</sequence>
<evidence type="ECO:0000313" key="2">
    <source>
        <dbReference type="Proteomes" id="UP000664940"/>
    </source>
</evidence>
<reference evidence="1 2" key="1">
    <citation type="journal article" date="2020" name="Nature">
        <title>Six reference-quality genomes reveal evolution of bat adaptations.</title>
        <authorList>
            <person name="Jebb D."/>
            <person name="Huang Z."/>
            <person name="Pippel M."/>
            <person name="Hughes G.M."/>
            <person name="Lavrichenko K."/>
            <person name="Devanna P."/>
            <person name="Winkler S."/>
            <person name="Jermiin L.S."/>
            <person name="Skirmuntt E.C."/>
            <person name="Katzourakis A."/>
            <person name="Burkitt-Gray L."/>
            <person name="Ray D.A."/>
            <person name="Sullivan K.A.M."/>
            <person name="Roscito J.G."/>
            <person name="Kirilenko B.M."/>
            <person name="Davalos L.M."/>
            <person name="Corthals A.P."/>
            <person name="Power M.L."/>
            <person name="Jones G."/>
            <person name="Ransome R.D."/>
            <person name="Dechmann D.K.N."/>
            <person name="Locatelli A.G."/>
            <person name="Puechmaille S.J."/>
            <person name="Fedrigo O."/>
            <person name="Jarvis E.D."/>
            <person name="Hiller M."/>
            <person name="Vernes S.C."/>
            <person name="Myers E.W."/>
            <person name="Teeling E.C."/>
        </authorList>
    </citation>
    <scope>NUCLEOTIDE SEQUENCE [LARGE SCALE GENOMIC DNA]</scope>
    <source>
        <strain evidence="1">Bat1K_MPI-CBG_1</strain>
    </source>
</reference>
<dbReference type="Proteomes" id="UP000664940">
    <property type="component" value="Unassembled WGS sequence"/>
</dbReference>
<name>A0A834EVI3_9CHIR</name>
<gene>
    <name evidence="1" type="ORF">HJG60_008071</name>
</gene>
<dbReference type="AlphaFoldDB" id="A0A834EVI3"/>
<organism evidence="1 2">
    <name type="scientific">Phyllostomus discolor</name>
    <name type="common">pale spear-nosed bat</name>
    <dbReference type="NCBI Taxonomy" id="89673"/>
    <lineage>
        <taxon>Eukaryota</taxon>
        <taxon>Metazoa</taxon>
        <taxon>Chordata</taxon>
        <taxon>Craniata</taxon>
        <taxon>Vertebrata</taxon>
        <taxon>Euteleostomi</taxon>
        <taxon>Mammalia</taxon>
        <taxon>Eutheria</taxon>
        <taxon>Laurasiatheria</taxon>
        <taxon>Chiroptera</taxon>
        <taxon>Yangochiroptera</taxon>
        <taxon>Phyllostomidae</taxon>
        <taxon>Phyllostominae</taxon>
        <taxon>Phyllostomus</taxon>
    </lineage>
</organism>